<dbReference type="AlphaFoldDB" id="F4SCQ5"/>
<feature type="region of interest" description="Disordered" evidence="1">
    <location>
        <begin position="507"/>
        <end position="526"/>
    </location>
</feature>
<dbReference type="KEGG" id="mlr:MELLADRAFT_114232"/>
<feature type="compositionally biased region" description="Polar residues" evidence="1">
    <location>
        <begin position="215"/>
        <end position="227"/>
    </location>
</feature>
<dbReference type="Proteomes" id="UP000001072">
    <property type="component" value="Unassembled WGS sequence"/>
</dbReference>
<keyword evidence="3" id="KW-1185">Reference proteome</keyword>
<accession>F4SCQ5</accession>
<feature type="compositionally biased region" description="Acidic residues" evidence="1">
    <location>
        <begin position="1000"/>
        <end position="1014"/>
    </location>
</feature>
<feature type="compositionally biased region" description="Basic and acidic residues" evidence="1">
    <location>
        <begin position="322"/>
        <end position="333"/>
    </location>
</feature>
<feature type="compositionally biased region" description="Basic and acidic residues" evidence="1">
    <location>
        <begin position="248"/>
        <end position="282"/>
    </location>
</feature>
<feature type="region of interest" description="Disordered" evidence="1">
    <location>
        <begin position="212"/>
        <end position="414"/>
    </location>
</feature>
<feature type="compositionally biased region" description="Basic and acidic residues" evidence="1">
    <location>
        <begin position="960"/>
        <end position="999"/>
    </location>
</feature>
<dbReference type="EMBL" id="GL883216">
    <property type="protein sequence ID" value="EGF97574.1"/>
    <property type="molecule type" value="Genomic_DNA"/>
</dbReference>
<feature type="region of interest" description="Disordered" evidence="1">
    <location>
        <begin position="1102"/>
        <end position="1131"/>
    </location>
</feature>
<dbReference type="VEuPathDB" id="FungiDB:MELLADRAFT_114232"/>
<feature type="compositionally biased region" description="Low complexity" evidence="1">
    <location>
        <begin position="283"/>
        <end position="295"/>
    </location>
</feature>
<dbReference type="GeneID" id="18925266"/>
<protein>
    <submittedName>
        <fullName evidence="2">Uncharacterized protein</fullName>
    </submittedName>
</protein>
<dbReference type="RefSeq" id="XP_007419157.1">
    <property type="nucleotide sequence ID" value="XM_007419095.1"/>
</dbReference>
<dbReference type="InParanoid" id="F4SCQ5"/>
<evidence type="ECO:0000256" key="1">
    <source>
        <dbReference type="SAM" id="MobiDB-lite"/>
    </source>
</evidence>
<sequence length="1131" mass="127648">MEYCTMSQLGATTKPRVSRKSFPTGKCNTIPGGKPLVSHYEEKAIKAGTLPAIRGRTPSYHQLILQHIFHQAPSPAIHSLIENSSTRFKKRSSVNPSRSVSLKCYSWKAKSYTVRDCRKDTKTNQLPNTVVGKVRKPILSILPKIQLRTSLNQSIPRTTTTSTTEITTIGLEKIGTTDHPGTLSSFLPTYFSFLFFGKKSDRVRAIEEKLGRPSYSDTSKRCSSVGPTSARPHARRSSIRSATTDHNLGGRETPHVPPREELHQLEKGSRDEPEQYQGHHDLSQLVEEQSQQLDDAPGRGRSAEEVLGLEPILRGTQVQSENKSRLHRYEPENHAGIATYPRTETIHLVSRTDPQESPKSPERAISETSSRRRRTEQHAVDVVLQPSLLPSNQGDQQVPEEQRKVPLCTDPRSTGSVQLEQKTFITTPSPFLASRRVVYENSQDVLSVPLVMNPTPASETNVPIQKVVPHITPPSEQNDVTSTLLSKKVVSPKNHVFEKACSPVSMTEKGKISMPPRNPHPETEENVRLKPLTKTSNISEQQFSTIEHVIPFTKISERVEPLKQQALDNMLCPRTMIDDSVKKTKSIEEILRETENEISPFLLAGPVDVRPLKMNPLSPDKELSLNNKFSALKIRSETTSPKSHVSVPDGELRMHETIKTLQSHIADISAIAIVLDDHQTNLTSNLQHLLHSQKEHSEVFFKHLGELMCVVGEKLDSTIQRTEHIQRNVNRLISMVERTNNQNGTSTYSHREHIPVANEPVILSNNPFAHEFPAMHQPQQPAGRELDINMPTHPAPNISKLNTDDKRSNESLAIIMTHSERAWYTSKRSTEGPSSWARWKVLIKAMYGTNVWKRRMSTAFDRDVFKWEHREKPLAWLLLQRRRMVAAWPSLTTSEQIDKILGLCHGDIEHAVQSRITDHSNYEMFMAIFEEVVTHTSIGKHKTAYSKRFTNESASTSNYKQRDDRKEHGSKEPKDRPTGFKPREKPFFKREDDRKPRTSDDDELVEYDTDTDSTDLAEEGNISLEELAHNLHIAEAEHVESNYPPFIEKFEIDAIDPSLFVSISINGIKDSLGLDTSTLSSKIPVSHLRICCPRWEADMRPAKDSENAGISSSERHSTEISSAGVQGFERL</sequence>
<proteinExistence type="predicted"/>
<gene>
    <name evidence="2" type="ORF">MELLADRAFT_114232</name>
</gene>
<feature type="region of interest" description="Disordered" evidence="1">
    <location>
        <begin position="949"/>
        <end position="1014"/>
    </location>
</feature>
<evidence type="ECO:0000313" key="2">
    <source>
        <dbReference type="EMBL" id="EGF97574.1"/>
    </source>
</evidence>
<evidence type="ECO:0000313" key="3">
    <source>
        <dbReference type="Proteomes" id="UP000001072"/>
    </source>
</evidence>
<organism evidence="3">
    <name type="scientific">Melampsora larici-populina (strain 98AG31 / pathotype 3-4-7)</name>
    <name type="common">Poplar leaf rust fungus</name>
    <dbReference type="NCBI Taxonomy" id="747676"/>
    <lineage>
        <taxon>Eukaryota</taxon>
        <taxon>Fungi</taxon>
        <taxon>Dikarya</taxon>
        <taxon>Basidiomycota</taxon>
        <taxon>Pucciniomycotina</taxon>
        <taxon>Pucciniomycetes</taxon>
        <taxon>Pucciniales</taxon>
        <taxon>Melampsoraceae</taxon>
        <taxon>Melampsora</taxon>
    </lineage>
</organism>
<feature type="compositionally biased region" description="Basic and acidic residues" evidence="1">
    <location>
        <begin position="353"/>
        <end position="365"/>
    </location>
</feature>
<dbReference type="HOGENOM" id="CLU_303049_0_0_1"/>
<name>F4SCQ5_MELLP</name>
<reference evidence="3" key="1">
    <citation type="journal article" date="2011" name="Proc. Natl. Acad. Sci. U.S.A.">
        <title>Obligate biotrophy features unraveled by the genomic analysis of rust fungi.</title>
        <authorList>
            <person name="Duplessis S."/>
            <person name="Cuomo C.A."/>
            <person name="Lin Y.-C."/>
            <person name="Aerts A."/>
            <person name="Tisserant E."/>
            <person name="Veneault-Fourrey C."/>
            <person name="Joly D.L."/>
            <person name="Hacquard S."/>
            <person name="Amselem J."/>
            <person name="Cantarel B.L."/>
            <person name="Chiu R."/>
            <person name="Coutinho P.M."/>
            <person name="Feau N."/>
            <person name="Field M."/>
            <person name="Frey P."/>
            <person name="Gelhaye E."/>
            <person name="Goldberg J."/>
            <person name="Grabherr M.G."/>
            <person name="Kodira C.D."/>
            <person name="Kohler A."/>
            <person name="Kuees U."/>
            <person name="Lindquist E.A."/>
            <person name="Lucas S.M."/>
            <person name="Mago R."/>
            <person name="Mauceli E."/>
            <person name="Morin E."/>
            <person name="Murat C."/>
            <person name="Pangilinan J.L."/>
            <person name="Park R."/>
            <person name="Pearson M."/>
            <person name="Quesneville H."/>
            <person name="Rouhier N."/>
            <person name="Sakthikumar S."/>
            <person name="Salamov A.A."/>
            <person name="Schmutz J."/>
            <person name="Selles B."/>
            <person name="Shapiro H."/>
            <person name="Tanguay P."/>
            <person name="Tuskan G.A."/>
            <person name="Henrissat B."/>
            <person name="Van de Peer Y."/>
            <person name="Rouze P."/>
            <person name="Ellis J.G."/>
            <person name="Dodds P.N."/>
            <person name="Schein J.E."/>
            <person name="Zhong S."/>
            <person name="Hamelin R.C."/>
            <person name="Grigoriev I.V."/>
            <person name="Szabo L.J."/>
            <person name="Martin F."/>
        </authorList>
    </citation>
    <scope>NUCLEOTIDE SEQUENCE [LARGE SCALE GENOMIC DNA]</scope>
    <source>
        <strain evidence="3">98AG31 / pathotype 3-4-7</strain>
    </source>
</reference>